<dbReference type="AlphaFoldDB" id="A0A8K0JEP9"/>
<dbReference type="Gene3D" id="1.50.10.10">
    <property type="match status" value="1"/>
</dbReference>
<evidence type="ECO:0000313" key="3">
    <source>
        <dbReference type="EMBL" id="KAG7527852.1"/>
    </source>
</evidence>
<organism evidence="3 4">
    <name type="scientific">Filobasidium floriforme</name>
    <dbReference type="NCBI Taxonomy" id="5210"/>
    <lineage>
        <taxon>Eukaryota</taxon>
        <taxon>Fungi</taxon>
        <taxon>Dikarya</taxon>
        <taxon>Basidiomycota</taxon>
        <taxon>Agaricomycotina</taxon>
        <taxon>Tremellomycetes</taxon>
        <taxon>Filobasidiales</taxon>
        <taxon>Filobasidiaceae</taxon>
        <taxon>Filobasidium</taxon>
    </lineage>
</organism>
<evidence type="ECO:0008006" key="5">
    <source>
        <dbReference type="Google" id="ProtNLM"/>
    </source>
</evidence>
<dbReference type="EMBL" id="JABELV010000224">
    <property type="protein sequence ID" value="KAG7527852.1"/>
    <property type="molecule type" value="Genomic_DNA"/>
</dbReference>
<dbReference type="SUPFAM" id="SSF48208">
    <property type="entry name" value="Six-hairpin glycosidases"/>
    <property type="match status" value="1"/>
</dbReference>
<feature type="domain" description="Glycosyl hydrolase family 78 alpha-rhamnosidase N-terminal" evidence="2">
    <location>
        <begin position="30"/>
        <end position="171"/>
    </location>
</feature>
<protein>
    <recommendedName>
        <fullName evidence="5">Alpha-L-rhamnosidase six-hairpin glycosidase domain-containing protein</fullName>
    </recommendedName>
</protein>
<sequence length="546" mass="61802">MTQASETRLAKFLQVAESLKPKLRTRLDKPVGVVEVEQCLQASMGWKARVVSDDSVSKTLVGKEQVIFDFGGHRTGHLSFDIEAIKHGIEPADAPCRLKIVFGEILNDVCESFENYSAWISPSWLPDEIINVDDFPSRVHIPRRHAFRYVKFCVMSTSSRYGIRIKDPVATALTSAPWQDPAPLSFEHFQGDLTADQKTMLRKIDQVSITTLRDCMQTVFEDGPRRDRRLWIGDLRLQALCAYDAFQDFDLAKRCLYLFAGLPFNDQGLLCACVYEKPVPLAGGNSLVDYSMLYAVTLLDYVKASGDMETGRDLFDTAARQFRFYASNFDEELRYDLKSEGVDGLRLVHFVDWQPKLIKDNAEHAIMIYCLKAILELSQLLQVNPPRFDIGGKIDQPLESIIESLVHAHRMHYYHAQRGVFVSGIERQISWAGNAWAVLAGVPETVEQSQEALRVAYEDPESIVGMTPYLHHYLCDAFIEAGLQDLALRHILKYWGSMIEAGAETFFEAWNPDEPRSSPYGDLHANSFCHAWSCTPSLLLRRLGCA</sequence>
<dbReference type="Proteomes" id="UP000812966">
    <property type="component" value="Unassembled WGS sequence"/>
</dbReference>
<evidence type="ECO:0000259" key="1">
    <source>
        <dbReference type="Pfam" id="PF17389"/>
    </source>
</evidence>
<keyword evidence="4" id="KW-1185">Reference proteome</keyword>
<dbReference type="InterPro" id="IPR008928">
    <property type="entry name" value="6-hairpin_glycosidase_sf"/>
</dbReference>
<feature type="domain" description="Alpha-L-rhamnosidase six-hairpin glycosidase" evidence="1">
    <location>
        <begin position="198"/>
        <end position="536"/>
    </location>
</feature>
<evidence type="ECO:0000259" key="2">
    <source>
        <dbReference type="Pfam" id="PF21104"/>
    </source>
</evidence>
<accession>A0A8K0JEP9</accession>
<dbReference type="InterPro" id="IPR035396">
    <property type="entry name" value="Bac_rhamnosid6H"/>
</dbReference>
<reference evidence="3" key="1">
    <citation type="submission" date="2020-04" db="EMBL/GenBank/DDBJ databases">
        <title>Analysis of mating type loci in Filobasidium floriforme.</title>
        <authorList>
            <person name="Nowrousian M."/>
        </authorList>
    </citation>
    <scope>NUCLEOTIDE SEQUENCE</scope>
    <source>
        <strain evidence="3">CBS 6242</strain>
    </source>
</reference>
<dbReference type="GO" id="GO:0005975">
    <property type="term" value="P:carbohydrate metabolic process"/>
    <property type="evidence" value="ECO:0007669"/>
    <property type="project" value="InterPro"/>
</dbReference>
<proteinExistence type="predicted"/>
<dbReference type="PANTHER" id="PTHR34987">
    <property type="entry name" value="C, PUTATIVE (AFU_ORTHOLOGUE AFUA_3G02880)-RELATED"/>
    <property type="match status" value="1"/>
</dbReference>
<name>A0A8K0JEP9_9TREE</name>
<dbReference type="InterPro" id="IPR049164">
    <property type="entry name" value="Glyco_hydro_78_N"/>
</dbReference>
<dbReference type="Pfam" id="PF21104">
    <property type="entry name" value="Glyco_hydro_78_N"/>
    <property type="match status" value="1"/>
</dbReference>
<dbReference type="PANTHER" id="PTHR34987:SF4">
    <property type="entry name" value="ALPHA-L-RHAMNOSIDASE C-TERMINAL DOMAIN-CONTAINING PROTEIN"/>
    <property type="match status" value="1"/>
</dbReference>
<dbReference type="InterPro" id="IPR012341">
    <property type="entry name" value="6hp_glycosidase-like_sf"/>
</dbReference>
<gene>
    <name evidence="3" type="ORF">FFLO_06556</name>
</gene>
<evidence type="ECO:0000313" key="4">
    <source>
        <dbReference type="Proteomes" id="UP000812966"/>
    </source>
</evidence>
<dbReference type="GO" id="GO:0003824">
    <property type="term" value="F:catalytic activity"/>
    <property type="evidence" value="ECO:0007669"/>
    <property type="project" value="UniProtKB-ARBA"/>
</dbReference>
<dbReference type="Pfam" id="PF17389">
    <property type="entry name" value="Bac_rhamnosid6H"/>
    <property type="match status" value="1"/>
</dbReference>
<comment type="caution">
    <text evidence="3">The sequence shown here is derived from an EMBL/GenBank/DDBJ whole genome shotgun (WGS) entry which is preliminary data.</text>
</comment>